<feature type="transmembrane region" description="Helical" evidence="1">
    <location>
        <begin position="60"/>
        <end position="81"/>
    </location>
</feature>
<keyword evidence="4" id="KW-1185">Reference proteome</keyword>
<feature type="transmembrane region" description="Helical" evidence="1">
    <location>
        <begin position="153"/>
        <end position="174"/>
    </location>
</feature>
<organism evidence="3 4">
    <name type="scientific">Microbacterium gallinarum</name>
    <dbReference type="NCBI Taxonomy" id="2762209"/>
    <lineage>
        <taxon>Bacteria</taxon>
        <taxon>Bacillati</taxon>
        <taxon>Actinomycetota</taxon>
        <taxon>Actinomycetes</taxon>
        <taxon>Micrococcales</taxon>
        <taxon>Microbacteriaceae</taxon>
        <taxon>Microbacterium</taxon>
    </lineage>
</organism>
<evidence type="ECO:0000259" key="2">
    <source>
        <dbReference type="Pfam" id="PF07331"/>
    </source>
</evidence>
<gene>
    <name evidence="3" type="ORF">H9622_04850</name>
</gene>
<protein>
    <submittedName>
        <fullName evidence="3">Tripartite tricarboxylate transporter TctB family protein</fullName>
    </submittedName>
</protein>
<feature type="domain" description="DUF1468" evidence="2">
    <location>
        <begin position="26"/>
        <end position="176"/>
    </location>
</feature>
<dbReference type="Pfam" id="PF07331">
    <property type="entry name" value="TctB"/>
    <property type="match status" value="1"/>
</dbReference>
<name>A0ABR8X0X8_9MICO</name>
<sequence length="176" mass="18839">MSTSHSTVAAEEQAGAAASRPLEILFAAVALAFTAIYLYLGTQIPLRQEAAPGQIDARFWPLLLGVSGVAVSIALLVIAIARPAPSREDIEPIQPGGIVRVIATCALTGVYVALWTVASVVAFGYRIELFPIITALFMASLMLLFGQRRWLGLVLYPLAVTAFIYVLFGVLLRVPL</sequence>
<evidence type="ECO:0000313" key="4">
    <source>
        <dbReference type="Proteomes" id="UP000602532"/>
    </source>
</evidence>
<evidence type="ECO:0000313" key="3">
    <source>
        <dbReference type="EMBL" id="MBD8022920.1"/>
    </source>
</evidence>
<dbReference type="EMBL" id="JACSPM010000001">
    <property type="protein sequence ID" value="MBD8022920.1"/>
    <property type="molecule type" value="Genomic_DNA"/>
</dbReference>
<dbReference type="Proteomes" id="UP000602532">
    <property type="component" value="Unassembled WGS sequence"/>
</dbReference>
<accession>A0ABR8X0X8</accession>
<dbReference type="InterPro" id="IPR009936">
    <property type="entry name" value="DUF1468"/>
</dbReference>
<feature type="transmembrane region" description="Helical" evidence="1">
    <location>
        <begin position="101"/>
        <end position="123"/>
    </location>
</feature>
<keyword evidence="1" id="KW-0472">Membrane</keyword>
<dbReference type="RefSeq" id="WP_191764765.1">
    <property type="nucleotide sequence ID" value="NZ_JACSPM010000001.1"/>
</dbReference>
<proteinExistence type="predicted"/>
<reference evidence="3 4" key="1">
    <citation type="submission" date="2020-08" db="EMBL/GenBank/DDBJ databases">
        <title>A Genomic Blueprint of the Chicken Gut Microbiome.</title>
        <authorList>
            <person name="Gilroy R."/>
            <person name="Ravi A."/>
            <person name="Getino M."/>
            <person name="Pursley I."/>
            <person name="Horton D.L."/>
            <person name="Alikhan N.-F."/>
            <person name="Baker D."/>
            <person name="Gharbi K."/>
            <person name="Hall N."/>
            <person name="Watson M."/>
            <person name="Adriaenssens E.M."/>
            <person name="Foster-Nyarko E."/>
            <person name="Jarju S."/>
            <person name="Secka A."/>
            <person name="Antonio M."/>
            <person name="Oren A."/>
            <person name="Chaudhuri R."/>
            <person name="La Ragione R.M."/>
            <person name="Hildebrand F."/>
            <person name="Pallen M.J."/>
        </authorList>
    </citation>
    <scope>NUCLEOTIDE SEQUENCE [LARGE SCALE GENOMIC DNA]</scope>
    <source>
        <strain evidence="3 4">Sa1CUA4</strain>
    </source>
</reference>
<comment type="caution">
    <text evidence="3">The sequence shown here is derived from an EMBL/GenBank/DDBJ whole genome shotgun (WGS) entry which is preliminary data.</text>
</comment>
<feature type="transmembrane region" description="Helical" evidence="1">
    <location>
        <begin position="129"/>
        <end position="146"/>
    </location>
</feature>
<evidence type="ECO:0000256" key="1">
    <source>
        <dbReference type="SAM" id="Phobius"/>
    </source>
</evidence>
<keyword evidence="1" id="KW-0812">Transmembrane</keyword>
<keyword evidence="1" id="KW-1133">Transmembrane helix</keyword>
<feature type="transmembrane region" description="Helical" evidence="1">
    <location>
        <begin position="21"/>
        <end position="40"/>
    </location>
</feature>